<dbReference type="EMBL" id="GDJX01023362">
    <property type="protein sequence ID" value="JAT44574.1"/>
    <property type="molecule type" value="Transcribed_RNA"/>
</dbReference>
<dbReference type="AlphaFoldDB" id="A0A1D1XQA9"/>
<name>A0A1D1XQA9_9ARAE</name>
<dbReference type="PANTHER" id="PTHR34957:SF1">
    <property type="entry name" value="NUCLEAR TRANSPORT FACTOR 2 (NTF2) FAMILY PROTEIN"/>
    <property type="match status" value="1"/>
</dbReference>
<evidence type="ECO:0000256" key="1">
    <source>
        <dbReference type="SAM" id="MobiDB-lite"/>
    </source>
</evidence>
<accession>A0A1D1XQA9</accession>
<proteinExistence type="predicted"/>
<dbReference type="PANTHER" id="PTHR34957">
    <property type="entry name" value="NUCLEAR TRANSPORT FACTOR 2 (NTF2) FAMILY PROTEIN"/>
    <property type="match status" value="1"/>
</dbReference>
<dbReference type="SUPFAM" id="SSF54427">
    <property type="entry name" value="NTF2-like"/>
    <property type="match status" value="1"/>
</dbReference>
<evidence type="ECO:0000313" key="2">
    <source>
        <dbReference type="EMBL" id="JAT44574.1"/>
    </source>
</evidence>
<feature type="region of interest" description="Disordered" evidence="1">
    <location>
        <begin position="68"/>
        <end position="90"/>
    </location>
</feature>
<protein>
    <submittedName>
        <fullName evidence="2">UvrABC system protein C</fullName>
    </submittedName>
</protein>
<dbReference type="Gene3D" id="3.10.450.50">
    <property type="match status" value="1"/>
</dbReference>
<organism evidence="2">
    <name type="scientific">Anthurium amnicola</name>
    <dbReference type="NCBI Taxonomy" id="1678845"/>
    <lineage>
        <taxon>Eukaryota</taxon>
        <taxon>Viridiplantae</taxon>
        <taxon>Streptophyta</taxon>
        <taxon>Embryophyta</taxon>
        <taxon>Tracheophyta</taxon>
        <taxon>Spermatophyta</taxon>
        <taxon>Magnoliopsida</taxon>
        <taxon>Liliopsida</taxon>
        <taxon>Araceae</taxon>
        <taxon>Pothoideae</taxon>
        <taxon>Potheae</taxon>
        <taxon>Anthurium</taxon>
    </lineage>
</organism>
<reference evidence="2" key="1">
    <citation type="submission" date="2015-07" db="EMBL/GenBank/DDBJ databases">
        <title>Transcriptome Assembly of Anthurium amnicola.</title>
        <authorList>
            <person name="Suzuki J."/>
        </authorList>
    </citation>
    <scope>NUCLEOTIDE SEQUENCE</scope>
</reference>
<dbReference type="InterPro" id="IPR032710">
    <property type="entry name" value="NTF2-like_dom_sf"/>
</dbReference>
<feature type="non-terminal residue" evidence="2">
    <location>
        <position position="1"/>
    </location>
</feature>
<sequence length="165" mass="18792">PRIDLFRKVSLPERHQKTCNVGVGCSLCPLIAKQNSVNLSILSRRLEFRNGKWHQLFNSRTCEARDAVPQIQNSHRQLQRPPRVQSGEAESNLGNEGMILDEETLQQNLEMAIKEENYTLAAKLRDDLRLLYEDSEAAVLAANSRFYGAFRNGDLVAMHSIWAKD</sequence>
<gene>
    <name evidence="2" type="primary">uvrC_40</name>
    <name evidence="2" type="ORF">g.107021</name>
</gene>